<dbReference type="GO" id="GO:0016987">
    <property type="term" value="F:sigma factor activity"/>
    <property type="evidence" value="ECO:0007669"/>
    <property type="project" value="UniProtKB-KW"/>
</dbReference>
<dbReference type="OrthoDB" id="9784984at2"/>
<keyword evidence="2" id="KW-0805">Transcription regulation</keyword>
<dbReference type="GO" id="GO:0003677">
    <property type="term" value="F:DNA binding"/>
    <property type="evidence" value="ECO:0007669"/>
    <property type="project" value="InterPro"/>
</dbReference>
<dbReference type="InterPro" id="IPR013324">
    <property type="entry name" value="RNA_pol_sigma_r3/r4-like"/>
</dbReference>
<protein>
    <submittedName>
        <fullName evidence="7">Sigma-70 family RNA polymerase sigma factor</fullName>
    </submittedName>
</protein>
<dbReference type="SUPFAM" id="SSF88659">
    <property type="entry name" value="Sigma3 and sigma4 domains of RNA polymerase sigma factors"/>
    <property type="match status" value="1"/>
</dbReference>
<dbReference type="InterPro" id="IPR039425">
    <property type="entry name" value="RNA_pol_sigma-70-like"/>
</dbReference>
<dbReference type="InterPro" id="IPR007627">
    <property type="entry name" value="RNA_pol_sigma70_r2"/>
</dbReference>
<dbReference type="GO" id="GO:0006352">
    <property type="term" value="P:DNA-templated transcription initiation"/>
    <property type="evidence" value="ECO:0007669"/>
    <property type="project" value="InterPro"/>
</dbReference>
<evidence type="ECO:0000256" key="1">
    <source>
        <dbReference type="ARBA" id="ARBA00010641"/>
    </source>
</evidence>
<dbReference type="InterPro" id="IPR013249">
    <property type="entry name" value="RNA_pol_sigma70_r4_t2"/>
</dbReference>
<organism evidence="7 8">
    <name type="scientific">Oleiharenicola lentus</name>
    <dbReference type="NCBI Taxonomy" id="2508720"/>
    <lineage>
        <taxon>Bacteria</taxon>
        <taxon>Pseudomonadati</taxon>
        <taxon>Verrucomicrobiota</taxon>
        <taxon>Opitutia</taxon>
        <taxon>Opitutales</taxon>
        <taxon>Opitutaceae</taxon>
        <taxon>Oleiharenicola</taxon>
    </lineage>
</organism>
<dbReference type="InterPro" id="IPR036388">
    <property type="entry name" value="WH-like_DNA-bd_sf"/>
</dbReference>
<dbReference type="Proteomes" id="UP000290218">
    <property type="component" value="Unassembled WGS sequence"/>
</dbReference>
<dbReference type="Gene3D" id="1.10.1740.10">
    <property type="match status" value="1"/>
</dbReference>
<evidence type="ECO:0000259" key="5">
    <source>
        <dbReference type="Pfam" id="PF04542"/>
    </source>
</evidence>
<gene>
    <name evidence="7" type="ORF">ESB00_03045</name>
</gene>
<feature type="domain" description="RNA polymerase sigma-70 region 2" evidence="5">
    <location>
        <begin position="59"/>
        <end position="121"/>
    </location>
</feature>
<dbReference type="AlphaFoldDB" id="A0A4Q1CCN3"/>
<keyword evidence="4" id="KW-0804">Transcription</keyword>
<feature type="domain" description="RNA polymerase sigma factor 70 region 4 type 2" evidence="6">
    <location>
        <begin position="152"/>
        <end position="201"/>
    </location>
</feature>
<comment type="caution">
    <text evidence="7">The sequence shown here is derived from an EMBL/GenBank/DDBJ whole genome shotgun (WGS) entry which is preliminary data.</text>
</comment>
<keyword evidence="8" id="KW-1185">Reference proteome</keyword>
<keyword evidence="3" id="KW-0731">Sigma factor</keyword>
<evidence type="ECO:0000313" key="8">
    <source>
        <dbReference type="Proteomes" id="UP000290218"/>
    </source>
</evidence>
<dbReference type="NCBIfam" id="TIGR02937">
    <property type="entry name" value="sigma70-ECF"/>
    <property type="match status" value="1"/>
</dbReference>
<dbReference type="PANTHER" id="PTHR43133:SF45">
    <property type="entry name" value="RNA POLYMERASE ECF-TYPE SIGMA FACTOR"/>
    <property type="match status" value="1"/>
</dbReference>
<accession>A0A4Q1CCN3</accession>
<evidence type="ECO:0000313" key="7">
    <source>
        <dbReference type="EMBL" id="RXK56903.1"/>
    </source>
</evidence>
<name>A0A4Q1CCN3_9BACT</name>
<evidence type="ECO:0000256" key="2">
    <source>
        <dbReference type="ARBA" id="ARBA00023015"/>
    </source>
</evidence>
<sequence length="213" mass="24018">MHPSGSCASHRPVTPIAQRLEARSQRVSIVRNRSGPHLTGQINVTPEEQNTQFSAWLDQHAAVLHHVANGFAEGADRHDLMQELMLAMWRAIPAYRAGAQASTFIYRVAHNAALNWRRTQKNYRERIDRFEAQAAAAPTADRRREHEALGHVYAAIRRLPPLDRSLILLHLDGLDYAQIAGIHGLTETNVGARLTRLRQKLTTALEDITHELR</sequence>
<dbReference type="SUPFAM" id="SSF88946">
    <property type="entry name" value="Sigma2 domain of RNA polymerase sigma factors"/>
    <property type="match status" value="1"/>
</dbReference>
<dbReference type="InterPro" id="IPR013325">
    <property type="entry name" value="RNA_pol_sigma_r2"/>
</dbReference>
<dbReference type="Pfam" id="PF08281">
    <property type="entry name" value="Sigma70_r4_2"/>
    <property type="match status" value="1"/>
</dbReference>
<evidence type="ECO:0000256" key="3">
    <source>
        <dbReference type="ARBA" id="ARBA00023082"/>
    </source>
</evidence>
<reference evidence="7 8" key="1">
    <citation type="submission" date="2019-01" db="EMBL/GenBank/DDBJ databases">
        <title>Lacunisphaera sp. strain TWA-58.</title>
        <authorList>
            <person name="Chen W.-M."/>
        </authorList>
    </citation>
    <scope>NUCLEOTIDE SEQUENCE [LARGE SCALE GENOMIC DNA]</scope>
    <source>
        <strain evidence="7 8">TWA-58</strain>
    </source>
</reference>
<dbReference type="EMBL" id="SDHX01000001">
    <property type="protein sequence ID" value="RXK56903.1"/>
    <property type="molecule type" value="Genomic_DNA"/>
</dbReference>
<evidence type="ECO:0000256" key="4">
    <source>
        <dbReference type="ARBA" id="ARBA00023163"/>
    </source>
</evidence>
<comment type="similarity">
    <text evidence="1">Belongs to the sigma-70 factor family. ECF subfamily.</text>
</comment>
<dbReference type="PANTHER" id="PTHR43133">
    <property type="entry name" value="RNA POLYMERASE ECF-TYPE SIGMA FACTO"/>
    <property type="match status" value="1"/>
</dbReference>
<proteinExistence type="inferred from homology"/>
<dbReference type="Gene3D" id="1.10.10.10">
    <property type="entry name" value="Winged helix-like DNA-binding domain superfamily/Winged helix DNA-binding domain"/>
    <property type="match status" value="1"/>
</dbReference>
<dbReference type="InterPro" id="IPR014284">
    <property type="entry name" value="RNA_pol_sigma-70_dom"/>
</dbReference>
<evidence type="ECO:0000259" key="6">
    <source>
        <dbReference type="Pfam" id="PF08281"/>
    </source>
</evidence>
<dbReference type="Pfam" id="PF04542">
    <property type="entry name" value="Sigma70_r2"/>
    <property type="match status" value="1"/>
</dbReference>